<organism evidence="2 3">
    <name type="scientific">Cymbomonas tetramitiformis</name>
    <dbReference type="NCBI Taxonomy" id="36881"/>
    <lineage>
        <taxon>Eukaryota</taxon>
        <taxon>Viridiplantae</taxon>
        <taxon>Chlorophyta</taxon>
        <taxon>Pyramimonadophyceae</taxon>
        <taxon>Pyramimonadales</taxon>
        <taxon>Pyramimonadaceae</taxon>
        <taxon>Cymbomonas</taxon>
    </lineage>
</organism>
<evidence type="ECO:0000259" key="1">
    <source>
        <dbReference type="Pfam" id="PF00850"/>
    </source>
</evidence>
<dbReference type="InterPro" id="IPR023801">
    <property type="entry name" value="His_deacetylse_dom"/>
</dbReference>
<feature type="domain" description="Histone deacetylase" evidence="1">
    <location>
        <begin position="12"/>
        <end position="103"/>
    </location>
</feature>
<dbReference type="SUPFAM" id="SSF52768">
    <property type="entry name" value="Arginase/deacetylase"/>
    <property type="match status" value="1"/>
</dbReference>
<dbReference type="InterPro" id="IPR023696">
    <property type="entry name" value="Ureohydrolase_dom_sf"/>
</dbReference>
<sequence>DHFAKKAIDNCVELCSGTEDKTYLDKLDEALGRARTEFSPDLIIYNAGTDILNGDGLGQMKISPLGVQQRDEVVFEFAKAMKAPIVMLTSGGYQKNNAEIIADSISNLASKNLILARNEDSTDA</sequence>
<name>A0AAE0CBB8_9CHLO</name>
<dbReference type="Proteomes" id="UP001190700">
    <property type="component" value="Unassembled WGS sequence"/>
</dbReference>
<dbReference type="PANTHER" id="PTHR10625:SF23">
    <property type="entry name" value="HISTONE DEACETYLASE 11"/>
    <property type="match status" value="1"/>
</dbReference>
<dbReference type="EMBL" id="LGRX02026227">
    <property type="protein sequence ID" value="KAK3251164.1"/>
    <property type="molecule type" value="Genomic_DNA"/>
</dbReference>
<proteinExistence type="predicted"/>
<dbReference type="GO" id="GO:0000118">
    <property type="term" value="C:histone deacetylase complex"/>
    <property type="evidence" value="ECO:0007669"/>
    <property type="project" value="TreeGrafter"/>
</dbReference>
<keyword evidence="3" id="KW-1185">Reference proteome</keyword>
<feature type="non-terminal residue" evidence="2">
    <location>
        <position position="1"/>
    </location>
</feature>
<dbReference type="InterPro" id="IPR037138">
    <property type="entry name" value="His_deacetylse_dom_sf"/>
</dbReference>
<reference evidence="2 3" key="1">
    <citation type="journal article" date="2015" name="Genome Biol. Evol.">
        <title>Comparative Genomics of a Bacterivorous Green Alga Reveals Evolutionary Causalities and Consequences of Phago-Mixotrophic Mode of Nutrition.</title>
        <authorList>
            <person name="Burns J.A."/>
            <person name="Paasch A."/>
            <person name="Narechania A."/>
            <person name="Kim E."/>
        </authorList>
    </citation>
    <scope>NUCLEOTIDE SEQUENCE [LARGE SCALE GENOMIC DNA]</scope>
    <source>
        <strain evidence="2 3">PLY_AMNH</strain>
    </source>
</reference>
<accession>A0AAE0CBB8</accession>
<protein>
    <recommendedName>
        <fullName evidence="1">Histone deacetylase domain-containing protein</fullName>
    </recommendedName>
</protein>
<comment type="caution">
    <text evidence="2">The sequence shown here is derived from an EMBL/GenBank/DDBJ whole genome shotgun (WGS) entry which is preliminary data.</text>
</comment>
<dbReference type="GO" id="GO:0004407">
    <property type="term" value="F:histone deacetylase activity"/>
    <property type="evidence" value="ECO:0007669"/>
    <property type="project" value="TreeGrafter"/>
</dbReference>
<dbReference type="PANTHER" id="PTHR10625">
    <property type="entry name" value="HISTONE DEACETYLASE HDAC1-RELATED"/>
    <property type="match status" value="1"/>
</dbReference>
<dbReference type="GO" id="GO:0040029">
    <property type="term" value="P:epigenetic regulation of gene expression"/>
    <property type="evidence" value="ECO:0007669"/>
    <property type="project" value="TreeGrafter"/>
</dbReference>
<dbReference type="AlphaFoldDB" id="A0AAE0CBB8"/>
<gene>
    <name evidence="2" type="ORF">CYMTET_39489</name>
</gene>
<dbReference type="Pfam" id="PF00850">
    <property type="entry name" value="Hist_deacetyl"/>
    <property type="match status" value="1"/>
</dbReference>
<evidence type="ECO:0000313" key="3">
    <source>
        <dbReference type="Proteomes" id="UP001190700"/>
    </source>
</evidence>
<dbReference type="Gene3D" id="3.40.800.20">
    <property type="entry name" value="Histone deacetylase domain"/>
    <property type="match status" value="1"/>
</dbReference>
<evidence type="ECO:0000313" key="2">
    <source>
        <dbReference type="EMBL" id="KAK3251164.1"/>
    </source>
</evidence>